<dbReference type="InterPro" id="IPR013762">
    <property type="entry name" value="Integrase-like_cat_sf"/>
</dbReference>
<dbReference type="EMBL" id="CP007174">
    <property type="protein sequence ID" value="AIF84172.1"/>
    <property type="molecule type" value="Genomic_DNA"/>
</dbReference>
<keyword evidence="3" id="KW-1185">Reference proteome</keyword>
<dbReference type="eggNOG" id="arCOG01247">
    <property type="taxonomic scope" value="Archaea"/>
</dbReference>
<evidence type="ECO:0000313" key="3">
    <source>
        <dbReference type="Proteomes" id="UP000028194"/>
    </source>
</evidence>
<dbReference type="AlphaFoldDB" id="A0A075MTT1"/>
<evidence type="ECO:0000313" key="2">
    <source>
        <dbReference type="EMBL" id="AIF84172.1"/>
    </source>
</evidence>
<protein>
    <recommendedName>
        <fullName evidence="1">Integrase SSV1 C-terminal domain-containing protein</fullName>
    </recommendedName>
</protein>
<organism evidence="2 3">
    <name type="scientific">Candidatus Nitrososphaera evergladensis SR1</name>
    <dbReference type="NCBI Taxonomy" id="1459636"/>
    <lineage>
        <taxon>Archaea</taxon>
        <taxon>Nitrososphaerota</taxon>
        <taxon>Nitrososphaeria</taxon>
        <taxon>Nitrososphaerales</taxon>
        <taxon>Nitrososphaeraceae</taxon>
        <taxon>Nitrososphaera</taxon>
    </lineage>
</organism>
<dbReference type="GO" id="GO:0003677">
    <property type="term" value="F:DNA binding"/>
    <property type="evidence" value="ECO:0007669"/>
    <property type="project" value="InterPro"/>
</dbReference>
<dbReference type="Gene3D" id="1.10.443.10">
    <property type="entry name" value="Intergrase catalytic core"/>
    <property type="match status" value="1"/>
</dbReference>
<proteinExistence type="predicted"/>
<sequence length="268" mass="31320">MRLDGFDDYLRKALTSDKDVTYILAAAKKYQYVLTTGEAGKLLTVSADVRRQSMRALSHLARYNGVYQQWRMIIQQHGLRWRKTEDKFDFFEKESITEMIEYIKQTIKILPKDQANTFILATVLGLRADEVCKAAGLLKQGAQDYYDEDKGILEHYKFKELFIRRTKKAYISLVDTEMLELARQSCDSYQAIRSYLKRRDHPMQLNYGRKIFGTWLRQNGIESEFVDLLQGRTPKSVFARHYYRPDFAVNAAKVRKLVDELQEKVGAA</sequence>
<dbReference type="KEGG" id="nev:NTE_02117"/>
<accession>A0A075MTT1</accession>
<name>A0A075MTT1_9ARCH</name>
<dbReference type="Proteomes" id="UP000028194">
    <property type="component" value="Chromosome"/>
</dbReference>
<dbReference type="InterPro" id="IPR031857">
    <property type="entry name" value="Integrase_SSV1_C"/>
</dbReference>
<dbReference type="HOGENOM" id="CLU_1010487_0_0_2"/>
<dbReference type="GO" id="GO:0015074">
    <property type="term" value="P:DNA integration"/>
    <property type="evidence" value="ECO:0007669"/>
    <property type="project" value="InterPro"/>
</dbReference>
<reference evidence="2 3" key="1">
    <citation type="journal article" date="2014" name="PLoS ONE">
        <title>Genome Sequence of Candidatus Nitrososphaera evergladensis from Group I.1b Enriched from Everglades Soil Reveals Novel Genomic Features of the Ammonia-Oxidizing Archaea.</title>
        <authorList>
            <person name="Zhalnina K.V."/>
            <person name="Dias R."/>
            <person name="Leonard M.T."/>
            <person name="Dorr de Quadros P."/>
            <person name="Camargo F.A."/>
            <person name="Drew J.C."/>
            <person name="Farmerie W.G."/>
            <person name="Daroub S.H."/>
            <person name="Triplett E.W."/>
        </authorList>
    </citation>
    <scope>NUCLEOTIDE SEQUENCE [LARGE SCALE GENOMIC DNA]</scope>
    <source>
        <strain evidence="2 3">SR1</strain>
    </source>
</reference>
<dbReference type="GO" id="GO:0006310">
    <property type="term" value="P:DNA recombination"/>
    <property type="evidence" value="ECO:0007669"/>
    <property type="project" value="InterPro"/>
</dbReference>
<dbReference type="STRING" id="1459636.NTE_02117"/>
<gene>
    <name evidence="2" type="ORF">NTE_02117</name>
</gene>
<evidence type="ECO:0000259" key="1">
    <source>
        <dbReference type="Pfam" id="PF16795"/>
    </source>
</evidence>
<feature type="domain" description="Integrase SSV1 C-terminal" evidence="1">
    <location>
        <begin position="96"/>
        <end position="243"/>
    </location>
</feature>
<dbReference type="Pfam" id="PF16795">
    <property type="entry name" value="Phage_integr_3"/>
    <property type="match status" value="1"/>
</dbReference>